<proteinExistence type="predicted"/>
<feature type="domain" description="DUF7918" evidence="1">
    <location>
        <begin position="109"/>
        <end position="219"/>
    </location>
</feature>
<evidence type="ECO:0000259" key="1">
    <source>
        <dbReference type="Pfam" id="PF25534"/>
    </source>
</evidence>
<dbReference type="InterPro" id="IPR057678">
    <property type="entry name" value="DUF7918"/>
</dbReference>
<dbReference type="Proteomes" id="UP000286045">
    <property type="component" value="Unassembled WGS sequence"/>
</dbReference>
<dbReference type="PANTHER" id="PTHR36223">
    <property type="entry name" value="BETA-LACTAMASE-TYPE TRANSPEPTIDASE FOLD DOMAIN CONTAINING PROTEIN"/>
    <property type="match status" value="1"/>
</dbReference>
<organism evidence="2 3">
    <name type="scientific">Xylaria grammica</name>
    <dbReference type="NCBI Taxonomy" id="363999"/>
    <lineage>
        <taxon>Eukaryota</taxon>
        <taxon>Fungi</taxon>
        <taxon>Dikarya</taxon>
        <taxon>Ascomycota</taxon>
        <taxon>Pezizomycotina</taxon>
        <taxon>Sordariomycetes</taxon>
        <taxon>Xylariomycetidae</taxon>
        <taxon>Xylariales</taxon>
        <taxon>Xylariaceae</taxon>
        <taxon>Xylaria</taxon>
    </lineage>
</organism>
<reference evidence="2 3" key="1">
    <citation type="submission" date="2018-12" db="EMBL/GenBank/DDBJ databases">
        <title>Draft genome sequence of Xylaria grammica IHI A82.</title>
        <authorList>
            <person name="Buettner E."/>
            <person name="Kellner H."/>
        </authorList>
    </citation>
    <scope>NUCLEOTIDE SEQUENCE [LARGE SCALE GENOMIC DNA]</scope>
    <source>
        <strain evidence="2 3">IHI A82</strain>
    </source>
</reference>
<sequence length="263" mass="29446">MATDISLRRGNIGLRTRSWVDGLARPCSGVAGRDAIEYDADEEVKQSLAERATCPTVTKYIECIDEFAIRVTARRDYEWGYKKHVLRIGVSIDGDYTCSETISGPADDPHEECLENDLKVVKQLGLIRVTVQRCVVLPRRARRAGRLPVNTTRKFELSVKSLKAKAISHGTAFSAPRVTKAPRCSRSSPLPEDNGPIAIFDFLYRSKDALQQNLVIPRDPSFSSSSTFSKLLPAEIKRRKSYFTLEKEDLNWKKAGIANNGWA</sequence>
<feature type="domain" description="DUF7918" evidence="1">
    <location>
        <begin position="30"/>
        <end position="108"/>
    </location>
</feature>
<dbReference type="STRING" id="363999.A0A439DBT2"/>
<evidence type="ECO:0000313" key="3">
    <source>
        <dbReference type="Proteomes" id="UP000286045"/>
    </source>
</evidence>
<accession>A0A439DBT2</accession>
<dbReference type="PANTHER" id="PTHR36223:SF1">
    <property type="entry name" value="TRANSCRIPTION ELONGATION FACTOR EAF N-TERMINAL DOMAIN-CONTAINING PROTEIN"/>
    <property type="match status" value="1"/>
</dbReference>
<evidence type="ECO:0000313" key="2">
    <source>
        <dbReference type="EMBL" id="RWA11861.1"/>
    </source>
</evidence>
<comment type="caution">
    <text evidence="2">The sequence shown here is derived from an EMBL/GenBank/DDBJ whole genome shotgun (WGS) entry which is preliminary data.</text>
</comment>
<name>A0A439DBT2_9PEZI</name>
<dbReference type="EMBL" id="RYZI01000067">
    <property type="protein sequence ID" value="RWA11861.1"/>
    <property type="molecule type" value="Genomic_DNA"/>
</dbReference>
<gene>
    <name evidence="2" type="ORF">EKO27_g3254</name>
</gene>
<keyword evidence="3" id="KW-1185">Reference proteome</keyword>
<dbReference type="Pfam" id="PF25534">
    <property type="entry name" value="DUF7918"/>
    <property type="match status" value="2"/>
</dbReference>
<protein>
    <recommendedName>
        <fullName evidence="1">DUF7918 domain-containing protein</fullName>
    </recommendedName>
</protein>
<dbReference type="AlphaFoldDB" id="A0A439DBT2"/>